<dbReference type="RefSeq" id="WP_240831815.1">
    <property type="nucleotide sequence ID" value="NZ_JAKWBL010000004.1"/>
</dbReference>
<dbReference type="InterPro" id="IPR016920">
    <property type="entry name" value="UCP029477"/>
</dbReference>
<evidence type="ECO:0000313" key="3">
    <source>
        <dbReference type="Proteomes" id="UP001202248"/>
    </source>
</evidence>
<keyword evidence="3" id="KW-1185">Reference proteome</keyword>
<protein>
    <submittedName>
        <fullName evidence="2">PA2169 family four-helix-bundle protein</fullName>
    </submittedName>
</protein>
<reference evidence="2 3" key="1">
    <citation type="submission" date="2022-02" db="EMBL/GenBank/DDBJ databases">
        <authorList>
            <person name="Min J."/>
        </authorList>
    </citation>
    <scope>NUCLEOTIDE SEQUENCE [LARGE SCALE GENOMIC DNA]</scope>
    <source>
        <strain evidence="2 3">GR10-1</strain>
    </source>
</reference>
<dbReference type="InterPro" id="IPR009078">
    <property type="entry name" value="Ferritin-like_SF"/>
</dbReference>
<feature type="domain" description="DUF2383" evidence="1">
    <location>
        <begin position="8"/>
        <end position="118"/>
    </location>
</feature>
<evidence type="ECO:0000313" key="2">
    <source>
        <dbReference type="EMBL" id="MCH5599783.1"/>
    </source>
</evidence>
<accession>A0ABS9SN08</accession>
<dbReference type="EMBL" id="JAKWBL010000004">
    <property type="protein sequence ID" value="MCH5599783.1"/>
    <property type="molecule type" value="Genomic_DNA"/>
</dbReference>
<name>A0ABS9SN08_9BACT</name>
<dbReference type="PIRSF" id="PIRSF029477">
    <property type="entry name" value="UCP029477"/>
    <property type="match status" value="1"/>
</dbReference>
<sequence length="153" mass="17081">MKTHEACISALNDLIKINNDRIEGYQKAVDELKDSEDFDLKALFVRMGMESEQHRVELADMVLSYGGEATDGSMVTGKLYRAWMDVKALFTGSDRETILNSCEGGEDAAQKAYQMALDDEDVMPETKQLIAKQKSSLKESHDEIKALRDAVAN</sequence>
<comment type="caution">
    <text evidence="2">The sequence shown here is derived from an EMBL/GenBank/DDBJ whole genome shotgun (WGS) entry which is preliminary data.</text>
</comment>
<dbReference type="Pfam" id="PF09537">
    <property type="entry name" value="DUF2383"/>
    <property type="match status" value="1"/>
</dbReference>
<dbReference type="Proteomes" id="UP001202248">
    <property type="component" value="Unassembled WGS sequence"/>
</dbReference>
<dbReference type="InterPro" id="IPR019052">
    <property type="entry name" value="DUF2383"/>
</dbReference>
<dbReference type="InterPro" id="IPR012347">
    <property type="entry name" value="Ferritin-like"/>
</dbReference>
<dbReference type="Gene3D" id="1.20.1260.10">
    <property type="match status" value="1"/>
</dbReference>
<proteinExistence type="predicted"/>
<organism evidence="2 3">
    <name type="scientific">Niabella ginsengisoli</name>
    <dbReference type="NCBI Taxonomy" id="522298"/>
    <lineage>
        <taxon>Bacteria</taxon>
        <taxon>Pseudomonadati</taxon>
        <taxon>Bacteroidota</taxon>
        <taxon>Chitinophagia</taxon>
        <taxon>Chitinophagales</taxon>
        <taxon>Chitinophagaceae</taxon>
        <taxon>Niabella</taxon>
    </lineage>
</organism>
<gene>
    <name evidence="2" type="ORF">MKP09_18630</name>
</gene>
<evidence type="ECO:0000259" key="1">
    <source>
        <dbReference type="Pfam" id="PF09537"/>
    </source>
</evidence>
<dbReference type="InterPro" id="IPR011971">
    <property type="entry name" value="CHP02284"/>
</dbReference>
<dbReference type="NCBIfam" id="TIGR02284">
    <property type="entry name" value="PA2169 family four-helix-bundle protein"/>
    <property type="match status" value="1"/>
</dbReference>
<dbReference type="SUPFAM" id="SSF47240">
    <property type="entry name" value="Ferritin-like"/>
    <property type="match status" value="1"/>
</dbReference>